<name>A0A364N1T1_STELY</name>
<accession>A0A364N1T1</accession>
<dbReference type="GO" id="GO:0016705">
    <property type="term" value="F:oxidoreductase activity, acting on paired donors, with incorporation or reduction of molecular oxygen"/>
    <property type="evidence" value="ECO:0007669"/>
    <property type="project" value="InterPro"/>
</dbReference>
<keyword evidence="7" id="KW-0349">Heme</keyword>
<dbReference type="GO" id="GO:0005789">
    <property type="term" value="C:endoplasmic reticulum membrane"/>
    <property type="evidence" value="ECO:0007669"/>
    <property type="project" value="UniProtKB-SubCell"/>
</dbReference>
<comment type="similarity">
    <text evidence="3">Belongs to the cytochrome P450 family.</text>
</comment>
<keyword evidence="8" id="KW-0812">Transmembrane</keyword>
<dbReference type="InterPro" id="IPR002403">
    <property type="entry name" value="Cyt_P450_E_grp-IV"/>
</dbReference>
<comment type="caution">
    <text evidence="9">The sequence shown here is derived from an EMBL/GenBank/DDBJ whole genome shotgun (WGS) entry which is preliminary data.</text>
</comment>
<dbReference type="InterPro" id="IPR001128">
    <property type="entry name" value="Cyt_P450"/>
</dbReference>
<feature type="transmembrane region" description="Helical" evidence="8">
    <location>
        <begin position="12"/>
        <end position="32"/>
    </location>
</feature>
<dbReference type="EMBL" id="QGDH01000072">
    <property type="protein sequence ID" value="RAR09719.1"/>
    <property type="molecule type" value="Genomic_DNA"/>
</dbReference>
<keyword evidence="8" id="KW-0472">Membrane</keyword>
<organism evidence="9 10">
    <name type="scientific">Stemphylium lycopersici</name>
    <name type="common">Tomato gray leaf spot disease fungus</name>
    <name type="synonym">Thyrospora lycopersici</name>
    <dbReference type="NCBI Taxonomy" id="183478"/>
    <lineage>
        <taxon>Eukaryota</taxon>
        <taxon>Fungi</taxon>
        <taxon>Dikarya</taxon>
        <taxon>Ascomycota</taxon>
        <taxon>Pezizomycotina</taxon>
        <taxon>Dothideomycetes</taxon>
        <taxon>Pleosporomycetidae</taxon>
        <taxon>Pleosporales</taxon>
        <taxon>Pleosporineae</taxon>
        <taxon>Pleosporaceae</taxon>
        <taxon>Stemphylium</taxon>
    </lineage>
</organism>
<dbReference type="GO" id="GO:0004497">
    <property type="term" value="F:monooxygenase activity"/>
    <property type="evidence" value="ECO:0007669"/>
    <property type="project" value="InterPro"/>
</dbReference>
<gene>
    <name evidence="9" type="ORF">DDE83_005364</name>
</gene>
<evidence type="ECO:0000256" key="6">
    <source>
        <dbReference type="ARBA" id="ARBA00023004"/>
    </source>
</evidence>
<keyword evidence="8" id="KW-1133">Transmembrane helix</keyword>
<keyword evidence="5 7" id="KW-0479">Metal-binding</keyword>
<dbReference type="GO" id="GO:0020037">
    <property type="term" value="F:heme binding"/>
    <property type="evidence" value="ECO:0007669"/>
    <property type="project" value="InterPro"/>
</dbReference>
<dbReference type="Pfam" id="PF00067">
    <property type="entry name" value="p450"/>
    <property type="match status" value="1"/>
</dbReference>
<keyword evidence="6 7" id="KW-0408">Iron</keyword>
<dbReference type="STRING" id="183478.A0A364N1T1"/>
<dbReference type="Gene3D" id="1.10.630.10">
    <property type="entry name" value="Cytochrome P450"/>
    <property type="match status" value="1"/>
</dbReference>
<evidence type="ECO:0000256" key="1">
    <source>
        <dbReference type="ARBA" id="ARBA00001971"/>
    </source>
</evidence>
<reference evidence="10" key="1">
    <citation type="submission" date="2018-05" db="EMBL/GenBank/DDBJ databases">
        <title>Draft genome sequence of Stemphylium lycopersici strain CIDEFI 213.</title>
        <authorList>
            <person name="Medina R."/>
            <person name="Franco M.E.E."/>
            <person name="Lucentini C.G."/>
            <person name="Saparrat M.C.N."/>
            <person name="Balatti P.A."/>
        </authorList>
    </citation>
    <scope>NUCLEOTIDE SEQUENCE [LARGE SCALE GENOMIC DNA]</scope>
    <source>
        <strain evidence="10">CIDEFI 213</strain>
    </source>
</reference>
<comment type="subcellular location">
    <subcellularLocation>
        <location evidence="2">Endoplasmic reticulum membrane</location>
        <topology evidence="2">Single-pass membrane protein</topology>
    </subcellularLocation>
</comment>
<keyword evidence="4" id="KW-0443">Lipid metabolism</keyword>
<dbReference type="SUPFAM" id="SSF48264">
    <property type="entry name" value="Cytochrome P450"/>
    <property type="match status" value="1"/>
</dbReference>
<evidence type="ECO:0000256" key="4">
    <source>
        <dbReference type="ARBA" id="ARBA00022516"/>
    </source>
</evidence>
<feature type="binding site" description="axial binding residue" evidence="7">
    <location>
        <position position="485"/>
    </location>
    <ligand>
        <name>heme</name>
        <dbReference type="ChEBI" id="CHEBI:30413"/>
    </ligand>
    <ligandPart>
        <name>Fe</name>
        <dbReference type="ChEBI" id="CHEBI:18248"/>
    </ligandPart>
</feature>
<dbReference type="Proteomes" id="UP000249619">
    <property type="component" value="Unassembled WGS sequence"/>
</dbReference>
<evidence type="ECO:0000256" key="3">
    <source>
        <dbReference type="ARBA" id="ARBA00010617"/>
    </source>
</evidence>
<evidence type="ECO:0000256" key="8">
    <source>
        <dbReference type="SAM" id="Phobius"/>
    </source>
</evidence>
<dbReference type="GO" id="GO:0005506">
    <property type="term" value="F:iron ion binding"/>
    <property type="evidence" value="ECO:0007669"/>
    <property type="project" value="InterPro"/>
</dbReference>
<dbReference type="PANTHER" id="PTHR24306:SF8">
    <property type="entry name" value="P450, PUTATIVE (EUROFUNG)-RELATED"/>
    <property type="match status" value="1"/>
</dbReference>
<dbReference type="InterPro" id="IPR036396">
    <property type="entry name" value="Cyt_P450_sf"/>
</dbReference>
<proteinExistence type="inferred from homology"/>
<evidence type="ECO:0000256" key="7">
    <source>
        <dbReference type="PIRSR" id="PIRSR602403-1"/>
    </source>
</evidence>
<evidence type="ECO:0000256" key="2">
    <source>
        <dbReference type="ARBA" id="ARBA00004389"/>
    </source>
</evidence>
<dbReference type="PANTHER" id="PTHR24306">
    <property type="match status" value="1"/>
</dbReference>
<sequence length="541" mass="60952">MARSIHIDALPVSSLRATTSTCVIVVLVMILAHRFTTTPKPYQLFPVWAPLEIALTSHLLSEKGLGRRILLKLRRNGGSLVGFSPKHQILLDSASTNHLMSHSLSALDPLPVHYTLITRVFGGVDSIDLKKRIDRSYADLRPPVERMFLNEAATTAILERAQIPEQVNYFVTFSSEASQKKRWEHSARILVIEPANSGRPAKVEANLQSLVRDFGASIAIPQLYGRDFLNRYPRALEDLWKFDNELFPLLMIGTPLWAPLKVVREGLAARTRILTELEALYRRIDQYQQGDPVDFGADMSDISETALGRNKIYRREGWSFPERGVGDIGLLWGQNANTQPVLFWLLTYVYSNREILERLREEIAPYARMSGTTPREMTSLDIPGLSRSCQFLKACVYETYRLVNEPTSIRYVSRSVHVSDGELKHELKPGTFMSVPYSLGNRDASLYEKPEKFDPGRFLEFNSESGKLVARYGRMKPWGSGGGICKGRTFAEKEIMVLGAAIISMWDIAPANGTWELPGMMPGTGVRKPTKDIRVAITRRV</sequence>
<protein>
    <submittedName>
        <fullName evidence="9">Cytochrome p450</fullName>
    </submittedName>
</protein>
<dbReference type="AlphaFoldDB" id="A0A364N1T1"/>
<dbReference type="CDD" id="cd11040">
    <property type="entry name" value="CYP7_CYP8-like"/>
    <property type="match status" value="1"/>
</dbReference>
<evidence type="ECO:0000256" key="5">
    <source>
        <dbReference type="ARBA" id="ARBA00022723"/>
    </source>
</evidence>
<evidence type="ECO:0000313" key="10">
    <source>
        <dbReference type="Proteomes" id="UP000249619"/>
    </source>
</evidence>
<comment type="cofactor">
    <cofactor evidence="1 7">
        <name>heme</name>
        <dbReference type="ChEBI" id="CHEBI:30413"/>
    </cofactor>
</comment>
<keyword evidence="10" id="KW-1185">Reference proteome</keyword>
<keyword evidence="4" id="KW-0444">Lipid biosynthesis</keyword>
<evidence type="ECO:0000313" key="9">
    <source>
        <dbReference type="EMBL" id="RAR09719.1"/>
    </source>
</evidence>
<dbReference type="PRINTS" id="PR00465">
    <property type="entry name" value="EP450IV"/>
</dbReference>